<dbReference type="Proteomes" id="UP000006820">
    <property type="component" value="Chromosome"/>
</dbReference>
<gene>
    <name evidence="1" type="ordered locus">NFA_44330</name>
</gene>
<dbReference type="OrthoDB" id="188354at2"/>
<dbReference type="Pfam" id="PF09661">
    <property type="entry name" value="DUF2398"/>
    <property type="match status" value="1"/>
</dbReference>
<keyword evidence="2" id="KW-1185">Reference proteome</keyword>
<reference evidence="1 2" key="1">
    <citation type="journal article" date="2004" name="Proc. Natl. Acad. Sci. U.S.A.">
        <title>The complete genomic sequence of Nocardia farcinica IFM 10152.</title>
        <authorList>
            <person name="Ishikawa J."/>
            <person name="Yamashita A."/>
            <person name="Mikami Y."/>
            <person name="Hoshino Y."/>
            <person name="Kurita H."/>
            <person name="Hotta K."/>
            <person name="Shiba T."/>
            <person name="Hattori M."/>
        </authorList>
    </citation>
    <scope>NUCLEOTIDE SEQUENCE [LARGE SCALE GENOMIC DNA]</scope>
    <source>
        <strain evidence="1 2">IFM 10152</strain>
    </source>
</reference>
<dbReference type="AlphaFoldDB" id="Q5YRA7"/>
<evidence type="ECO:0000313" key="2">
    <source>
        <dbReference type="Proteomes" id="UP000006820"/>
    </source>
</evidence>
<dbReference type="eggNOG" id="ENOG502Z813">
    <property type="taxonomic scope" value="Bacteria"/>
</dbReference>
<sequence length="410" mass="45395">MSALTDALHADREAEQRRAARAVLRNPLLRSTGRSRELFGLVTRYQRELRAWFDRETGWQLTVTAETARLRKIATGPDPSYPALETAGSRLPFSRRRYVLLCLALAALERSEAQITLGRLAEQVLLGCADPALTATGLAFAMERREERADMVAVVRLLIELGILERVAGDEQSFVSTTGDVLYDVHRRTSSLLLAGPRGPSMLTAADDRCAALTWEAPPATDELRVRRIRHRITRILLDEPVLYYDRLTADELAYLTGQRTALCRRITELTGLLPEVRAEGIAMVDPFDDLTDVRMPEVGTNGHVTLLIAERLGRSIGTPAAIADLHAMVRELAVEFTHSRVWRADAADPGAETELVRTALTKLSALRLIEYDPTGDRVTPLPAIARYGVAAPTVAEPGTPARRPSRKRR</sequence>
<evidence type="ECO:0000313" key="1">
    <source>
        <dbReference type="EMBL" id="BAD59284.1"/>
    </source>
</evidence>
<accession>Q5YRA7</accession>
<protein>
    <recommendedName>
        <fullName evidence="3">TIGR02678 family protein</fullName>
    </recommendedName>
</protein>
<organism evidence="1 2">
    <name type="scientific">Nocardia farcinica (strain IFM 10152)</name>
    <dbReference type="NCBI Taxonomy" id="247156"/>
    <lineage>
        <taxon>Bacteria</taxon>
        <taxon>Bacillati</taxon>
        <taxon>Actinomycetota</taxon>
        <taxon>Actinomycetes</taxon>
        <taxon>Mycobacteriales</taxon>
        <taxon>Nocardiaceae</taxon>
        <taxon>Nocardia</taxon>
    </lineage>
</organism>
<dbReference type="KEGG" id="nfa:NFA_44330"/>
<dbReference type="STRING" id="247156.NFA_44330"/>
<dbReference type="InterPro" id="IPR013494">
    <property type="entry name" value="CHP02678"/>
</dbReference>
<dbReference type="GeneID" id="61135049"/>
<proteinExistence type="predicted"/>
<dbReference type="NCBIfam" id="TIGR02678">
    <property type="entry name" value="TIGR02678 family protein"/>
    <property type="match status" value="1"/>
</dbReference>
<dbReference type="EMBL" id="AP006618">
    <property type="protein sequence ID" value="BAD59284.1"/>
    <property type="molecule type" value="Genomic_DNA"/>
</dbReference>
<name>Q5YRA7_NOCFA</name>
<evidence type="ECO:0008006" key="3">
    <source>
        <dbReference type="Google" id="ProtNLM"/>
    </source>
</evidence>
<dbReference type="RefSeq" id="WP_011210968.1">
    <property type="nucleotide sequence ID" value="NC_006361.1"/>
</dbReference>
<dbReference type="HOGENOM" id="CLU_049155_0_0_11"/>